<feature type="transmembrane region" description="Helical" evidence="9">
    <location>
        <begin position="272"/>
        <end position="292"/>
    </location>
</feature>
<protein>
    <recommendedName>
        <fullName evidence="13">Dolichyl-diphosphooligosaccharide--protein glycosyltransferase subunit 3B</fullName>
    </recommendedName>
</protein>
<dbReference type="GO" id="GO:0008250">
    <property type="term" value="C:oligosaccharyltransferase complex"/>
    <property type="evidence" value="ECO:0007669"/>
    <property type="project" value="TreeGrafter"/>
</dbReference>
<dbReference type="Proteomes" id="UP001443914">
    <property type="component" value="Unassembled WGS sequence"/>
</dbReference>
<evidence type="ECO:0000256" key="4">
    <source>
        <dbReference type="ARBA" id="ARBA00022692"/>
    </source>
</evidence>
<keyword evidence="12" id="KW-1185">Reference proteome</keyword>
<comment type="similarity">
    <text evidence="3">Belongs to the OST3/OST6 family.</text>
</comment>
<dbReference type="EMBL" id="JBDFQZ010000006">
    <property type="protein sequence ID" value="KAK9714955.1"/>
    <property type="molecule type" value="Genomic_DNA"/>
</dbReference>
<evidence type="ECO:0000256" key="7">
    <source>
        <dbReference type="ARBA" id="ARBA00022989"/>
    </source>
</evidence>
<dbReference type="Pfam" id="PF04756">
    <property type="entry name" value="OST3_OST6"/>
    <property type="match status" value="1"/>
</dbReference>
<comment type="subcellular location">
    <subcellularLocation>
        <location evidence="2">Endoplasmic reticulum membrane</location>
        <topology evidence="2">Multi-pass membrane protein</topology>
    </subcellularLocation>
</comment>
<reference evidence="11" key="1">
    <citation type="submission" date="2024-03" db="EMBL/GenBank/DDBJ databases">
        <title>WGS assembly of Saponaria officinalis var. Norfolk2.</title>
        <authorList>
            <person name="Jenkins J."/>
            <person name="Shu S."/>
            <person name="Grimwood J."/>
            <person name="Barry K."/>
            <person name="Goodstein D."/>
            <person name="Schmutz J."/>
            <person name="Leebens-Mack J."/>
            <person name="Osbourn A."/>
        </authorList>
    </citation>
    <scope>NUCLEOTIDE SEQUENCE [LARGE SCALE GENOMIC DNA]</scope>
    <source>
        <strain evidence="11">JIC</strain>
    </source>
</reference>
<evidence type="ECO:0000256" key="6">
    <source>
        <dbReference type="ARBA" id="ARBA00022824"/>
    </source>
</evidence>
<evidence type="ECO:0000313" key="12">
    <source>
        <dbReference type="Proteomes" id="UP001443914"/>
    </source>
</evidence>
<evidence type="ECO:0000256" key="10">
    <source>
        <dbReference type="SAM" id="SignalP"/>
    </source>
</evidence>
<comment type="function">
    <text evidence="1">Subunit of the oligosaccharyl transferase (OST) complex that catalyzes the initial transfer of a defined glycan (Glc(3)Man(9)GlcNAc(2) in eukaryotes) from the lipid carrier dolichol-pyrophosphate to an asparagine residue within an Asn-X-Ser/Thr consensus motif in nascent polypeptide chains, the first step in protein N-glycosylation. N-glycosylation occurs cotranslationally and the complex associates with the Sec61 complex at the channel-forming translocon complex that mediates protein translocation across the endoplasmic reticulum (ER). All subunits are required for a maximal enzyme activity.</text>
</comment>
<evidence type="ECO:0008006" key="13">
    <source>
        <dbReference type="Google" id="ProtNLM"/>
    </source>
</evidence>
<dbReference type="InterPro" id="IPR021149">
    <property type="entry name" value="OligosaccharylTrfase_OST3/OST6"/>
</dbReference>
<keyword evidence="7 9" id="KW-1133">Transmembrane helix</keyword>
<comment type="caution">
    <text evidence="11">The sequence shown here is derived from an EMBL/GenBank/DDBJ whole genome shotgun (WGS) entry which is preliminary data.</text>
</comment>
<feature type="transmembrane region" description="Helical" evidence="9">
    <location>
        <begin position="194"/>
        <end position="213"/>
    </location>
</feature>
<evidence type="ECO:0000256" key="8">
    <source>
        <dbReference type="ARBA" id="ARBA00023136"/>
    </source>
</evidence>
<evidence type="ECO:0000256" key="5">
    <source>
        <dbReference type="ARBA" id="ARBA00022729"/>
    </source>
</evidence>
<evidence type="ECO:0000256" key="9">
    <source>
        <dbReference type="SAM" id="Phobius"/>
    </source>
</evidence>
<dbReference type="AlphaFoldDB" id="A0AAW1KA35"/>
<dbReference type="PANTHER" id="PTHR12692:SF0">
    <property type="entry name" value="GH11935P"/>
    <property type="match status" value="1"/>
</dbReference>
<dbReference type="PANTHER" id="PTHR12692">
    <property type="entry name" value="DOLICHYL-DIPHOSPHOOLIGOSACCHARIDE--PROTEIN GLYCOSYLTRANSFERASE-RELATED"/>
    <property type="match status" value="1"/>
</dbReference>
<keyword evidence="4 9" id="KW-0812">Transmembrane</keyword>
<sequence length="344" mass="38795">MSSASIPLCFVLLDLFCLLIFSPTMASPAADAVVGELIRLRAQSSTGMIRLTDHLFDEITSLPTPRPFSFLVFFDVASLHKRSEIQLITLKSEFSLVSSSFLTNYQNDTESLNTLFFFDLEYEDSKHSFSLFDINSLPHIRLVLPHVTDLPSSDKMQPRDFSKLAESMSEFIESKTKLTVGPIHRPPPISSKQLAVILATLAILTPVAIKRLIKGDTFLHSYKIWMLCATFIYFFSVSGTMYTIINKAPMFMVDRNEQSKLAFFYQGSGMQLGAEGFSVGFLYTVVGVLFGFMTHGIVKVKSVMAQRLMMAVVLIISVWAVKKVVYLDNWKTGYDVRSHWPSNW</sequence>
<feature type="signal peptide" evidence="10">
    <location>
        <begin position="1"/>
        <end position="26"/>
    </location>
</feature>
<evidence type="ECO:0000256" key="2">
    <source>
        <dbReference type="ARBA" id="ARBA00004477"/>
    </source>
</evidence>
<gene>
    <name evidence="11" type="ORF">RND81_06G133100</name>
</gene>
<feature type="chain" id="PRO_5043912246" description="Dolichyl-diphosphooligosaccharide--protein glycosyltransferase subunit 3B" evidence="10">
    <location>
        <begin position="27"/>
        <end position="344"/>
    </location>
</feature>
<evidence type="ECO:0000256" key="1">
    <source>
        <dbReference type="ARBA" id="ARBA00002791"/>
    </source>
</evidence>
<keyword evidence="8 9" id="KW-0472">Membrane</keyword>
<dbReference type="GO" id="GO:0018279">
    <property type="term" value="P:protein N-linked glycosylation via asparagine"/>
    <property type="evidence" value="ECO:0007669"/>
    <property type="project" value="TreeGrafter"/>
</dbReference>
<organism evidence="11 12">
    <name type="scientific">Saponaria officinalis</name>
    <name type="common">Common soapwort</name>
    <name type="synonym">Lychnis saponaria</name>
    <dbReference type="NCBI Taxonomy" id="3572"/>
    <lineage>
        <taxon>Eukaryota</taxon>
        <taxon>Viridiplantae</taxon>
        <taxon>Streptophyta</taxon>
        <taxon>Embryophyta</taxon>
        <taxon>Tracheophyta</taxon>
        <taxon>Spermatophyta</taxon>
        <taxon>Magnoliopsida</taxon>
        <taxon>eudicotyledons</taxon>
        <taxon>Gunneridae</taxon>
        <taxon>Pentapetalae</taxon>
        <taxon>Caryophyllales</taxon>
        <taxon>Caryophyllaceae</taxon>
        <taxon>Caryophylleae</taxon>
        <taxon>Saponaria</taxon>
    </lineage>
</organism>
<feature type="transmembrane region" description="Helical" evidence="9">
    <location>
        <begin position="225"/>
        <end position="245"/>
    </location>
</feature>
<name>A0AAW1KA35_SAPOF</name>
<feature type="transmembrane region" description="Helical" evidence="9">
    <location>
        <begin position="304"/>
        <end position="321"/>
    </location>
</feature>
<evidence type="ECO:0000313" key="11">
    <source>
        <dbReference type="EMBL" id="KAK9714955.1"/>
    </source>
</evidence>
<accession>A0AAW1KA35</accession>
<proteinExistence type="inferred from homology"/>
<evidence type="ECO:0000256" key="3">
    <source>
        <dbReference type="ARBA" id="ARBA00009561"/>
    </source>
</evidence>
<dbReference type="Gene3D" id="3.40.30.10">
    <property type="entry name" value="Glutaredoxin"/>
    <property type="match status" value="1"/>
</dbReference>
<keyword evidence="6" id="KW-0256">Endoplasmic reticulum</keyword>
<keyword evidence="5 10" id="KW-0732">Signal</keyword>